<keyword evidence="3 11" id="KW-0846">Cobalamin</keyword>
<feature type="region of interest" description="Disordered" evidence="12">
    <location>
        <begin position="219"/>
        <end position="239"/>
    </location>
</feature>
<dbReference type="Pfam" id="PF00317">
    <property type="entry name" value="Ribonuc_red_lgN"/>
    <property type="match status" value="1"/>
</dbReference>
<feature type="domain" description="Ribonucleotide reductase large subunit N-terminal" evidence="13">
    <location>
        <begin position="130"/>
        <end position="181"/>
    </location>
</feature>
<evidence type="ECO:0000256" key="7">
    <source>
        <dbReference type="ARBA" id="ARBA00023116"/>
    </source>
</evidence>
<reference evidence="15" key="1">
    <citation type="submission" date="2022-10" db="EMBL/GenBank/DDBJ databases">
        <title>Mechanism of multi-heavy metal repair in Cytobacillus Firmus M7.</title>
        <authorList>
            <person name="Li X."/>
            <person name="Yu C."/>
        </authorList>
    </citation>
    <scope>NUCLEOTIDE SEQUENCE</scope>
    <source>
        <strain evidence="15">M7</strain>
    </source>
</reference>
<evidence type="ECO:0000313" key="16">
    <source>
        <dbReference type="Proteomes" id="UP001163104"/>
    </source>
</evidence>
<keyword evidence="5 11" id="KW-0547">Nucleotide-binding</keyword>
<evidence type="ECO:0000256" key="9">
    <source>
        <dbReference type="ARBA" id="ARBA00023285"/>
    </source>
</evidence>
<evidence type="ECO:0000256" key="2">
    <source>
        <dbReference type="ARBA" id="ARBA00007405"/>
    </source>
</evidence>
<evidence type="ECO:0000256" key="4">
    <source>
        <dbReference type="ARBA" id="ARBA00022634"/>
    </source>
</evidence>
<evidence type="ECO:0000256" key="8">
    <source>
        <dbReference type="ARBA" id="ARBA00023157"/>
    </source>
</evidence>
<dbReference type="PANTHER" id="PTHR43371:SF1">
    <property type="entry name" value="RIBONUCLEOSIDE-DIPHOSPHATE REDUCTASE"/>
    <property type="match status" value="1"/>
</dbReference>
<dbReference type="InterPro" id="IPR000788">
    <property type="entry name" value="RNR_lg_C"/>
</dbReference>
<dbReference type="Pfam" id="PF02867">
    <property type="entry name" value="Ribonuc_red_lgC"/>
    <property type="match status" value="1"/>
</dbReference>
<evidence type="ECO:0000256" key="3">
    <source>
        <dbReference type="ARBA" id="ARBA00022628"/>
    </source>
</evidence>
<keyword evidence="7" id="KW-0215">Deoxyribonucleotide synthesis</keyword>
<keyword evidence="4 11" id="KW-0237">DNA synthesis</keyword>
<evidence type="ECO:0000259" key="14">
    <source>
        <dbReference type="Pfam" id="PF02867"/>
    </source>
</evidence>
<dbReference type="NCBIfam" id="TIGR02504">
    <property type="entry name" value="NrdJ_Z"/>
    <property type="match status" value="1"/>
</dbReference>
<dbReference type="PRINTS" id="PR01183">
    <property type="entry name" value="RIBORDTASEM1"/>
</dbReference>
<dbReference type="EMBL" id="CP107027">
    <property type="protein sequence ID" value="UYG94595.1"/>
    <property type="molecule type" value="Genomic_DNA"/>
</dbReference>
<dbReference type="Gene3D" id="3.20.70.20">
    <property type="match status" value="1"/>
</dbReference>
<comment type="similarity">
    <text evidence="2 11">Belongs to the ribonucleoside diphosphate reductase class-2 family.</text>
</comment>
<keyword evidence="8" id="KW-1015">Disulfide bond</keyword>
<comment type="catalytic activity">
    <reaction evidence="10 11">
        <text>a 2'-deoxyribonucleoside 5'-diphosphate + [thioredoxin]-disulfide + H2O = a ribonucleoside 5'-diphosphate + [thioredoxin]-dithiol</text>
        <dbReference type="Rhea" id="RHEA:23252"/>
        <dbReference type="Rhea" id="RHEA-COMP:10698"/>
        <dbReference type="Rhea" id="RHEA-COMP:10700"/>
        <dbReference type="ChEBI" id="CHEBI:15377"/>
        <dbReference type="ChEBI" id="CHEBI:29950"/>
        <dbReference type="ChEBI" id="CHEBI:50058"/>
        <dbReference type="ChEBI" id="CHEBI:57930"/>
        <dbReference type="ChEBI" id="CHEBI:73316"/>
        <dbReference type="EC" id="1.17.4.1"/>
    </reaction>
</comment>
<evidence type="ECO:0000259" key="13">
    <source>
        <dbReference type="Pfam" id="PF00317"/>
    </source>
</evidence>
<evidence type="ECO:0000256" key="10">
    <source>
        <dbReference type="ARBA" id="ARBA00047754"/>
    </source>
</evidence>
<feature type="domain" description="Ribonucleotide reductase large subunit C-terminal" evidence="14">
    <location>
        <begin position="188"/>
        <end position="767"/>
    </location>
</feature>
<dbReference type="GO" id="GO:0071897">
    <property type="term" value="P:DNA biosynthetic process"/>
    <property type="evidence" value="ECO:0007669"/>
    <property type="project" value="UniProtKB-KW"/>
</dbReference>
<comment type="function">
    <text evidence="11">Catalyzes the reduction of ribonucleotides to deoxyribonucleotides. May function to provide a pool of deoxyribonucleotide precursors for DNA repair during oxygen limitation and/or for immediate growth after restoration of oxygen.</text>
</comment>
<organism evidence="15 16">
    <name type="scientific">Cytobacillus firmus</name>
    <name type="common">Bacillus firmus</name>
    <dbReference type="NCBI Taxonomy" id="1399"/>
    <lineage>
        <taxon>Bacteria</taxon>
        <taxon>Bacillati</taxon>
        <taxon>Bacillota</taxon>
        <taxon>Bacilli</taxon>
        <taxon>Bacillales</taxon>
        <taxon>Bacillaceae</taxon>
        <taxon>Cytobacillus</taxon>
    </lineage>
</organism>
<evidence type="ECO:0000256" key="1">
    <source>
        <dbReference type="ARBA" id="ARBA00001922"/>
    </source>
</evidence>
<protein>
    <recommendedName>
        <fullName evidence="11">Vitamin B12-dependent ribonucleotide reductase</fullName>
        <ecNumber evidence="11">1.17.4.1</ecNumber>
    </recommendedName>
</protein>
<dbReference type="NCBIfam" id="NF005991">
    <property type="entry name" value="PRK08115.1"/>
    <property type="match status" value="1"/>
</dbReference>
<dbReference type="EC" id="1.17.4.1" evidence="11"/>
<dbReference type="SUPFAM" id="SSF51998">
    <property type="entry name" value="PFL-like glycyl radical enzymes"/>
    <property type="match status" value="1"/>
</dbReference>
<keyword evidence="9 11" id="KW-0170">Cobalt</keyword>
<dbReference type="RefSeq" id="WP_048008250.1">
    <property type="nucleotide sequence ID" value="NZ_CP107027.1"/>
</dbReference>
<keyword evidence="6 11" id="KW-0560">Oxidoreductase</keyword>
<accession>A0AA46SIG7</accession>
<sequence>MSVALGQKMKLNIERLNKDIRLFPQVHPVTSDMKMTHKGVSRLVMLDRYTFKDTEKVTLTNGDFVVLTIKEDPKFPARGLGYIIDIDWENKTAKVLVEEDYRGVLDDPEESRTGIITKPLDVIEKPLEIYYEQIAKRNATGLASVEKTEEKKKEWFEKFYQELKNLNFIPAGRVLYGAGADTDVTYFNCYVMPFVQDSREGISEHRKQVMEIMSRGGGVGTNGSTLRPRNTLAKGVNGKSSGSVSWLDDIAKLTHLVEQGGSRRGAQMIMLSDWHPDIIEFIISKMQNPRILRFLLENTNDETIKKYAKEKLKFTPFNEQEIAMYQGIINYKNIPGYGGFSDKIIKGAEEKLETGGTYSVHNSEFLTGANISVCLTKEFMDAVENDAEYELRFPDVESYDAEMMKTYNEEWHKVGDVREWGKLGYKVRVHRKIKAKELWNLINICATYSAEPGIFFIDNANDMTNAQAYGQRVVATNPCGEQPLAPYSVCNLAAVNLAEMADKENKTVNFEKLKRTVEVGVRMQDNVIDATPYFLEENKKQALGERRVGLGVMGLHDLLIYCETEYGSEEGNVLIDKVFETIATSAYKASVELAEEKGSFPFLTGDNPEETNRLRKAFTETGFMQRMPEDIRASILESGIRNSHLLTVAPTGSTGTMVGVSTGLEPYFSFSYFRSGRLGKFIEVKADIVQEYLDRNPDADPENLPEWFIAAMDLAPEAHADVQCVIQRWIDSSISKTVNAPKGYSVEQVEKVYERLYRGGAKGGTVYVDGSRDSQVLTLKAEENSFDGTDTVKKEKSKQHVVLVDTISDLRSTDVTIGSEVGNTCPVCRKGKVKEIGGCNTCTNCNAQLKCGL</sequence>
<dbReference type="GO" id="GO:0005524">
    <property type="term" value="F:ATP binding"/>
    <property type="evidence" value="ECO:0007669"/>
    <property type="project" value="InterPro"/>
</dbReference>
<evidence type="ECO:0000256" key="5">
    <source>
        <dbReference type="ARBA" id="ARBA00022741"/>
    </source>
</evidence>
<evidence type="ECO:0000313" key="15">
    <source>
        <dbReference type="EMBL" id="UYG94595.1"/>
    </source>
</evidence>
<dbReference type="Proteomes" id="UP001163104">
    <property type="component" value="Chromosome"/>
</dbReference>
<dbReference type="GO" id="GO:0031419">
    <property type="term" value="F:cobalamin binding"/>
    <property type="evidence" value="ECO:0007669"/>
    <property type="project" value="UniProtKB-KW"/>
</dbReference>
<gene>
    <name evidence="15" type="ORF">OD459_20770</name>
</gene>
<dbReference type="AlphaFoldDB" id="A0AA46SIG7"/>
<evidence type="ECO:0000256" key="12">
    <source>
        <dbReference type="SAM" id="MobiDB-lite"/>
    </source>
</evidence>
<name>A0AA46SIG7_CYTFI</name>
<dbReference type="GO" id="GO:0009263">
    <property type="term" value="P:deoxyribonucleotide biosynthetic process"/>
    <property type="evidence" value="ECO:0007669"/>
    <property type="project" value="UniProtKB-KW"/>
</dbReference>
<dbReference type="GO" id="GO:0004748">
    <property type="term" value="F:ribonucleoside-diphosphate reductase activity, thioredoxin disulfide as acceptor"/>
    <property type="evidence" value="ECO:0007669"/>
    <property type="project" value="UniProtKB-EC"/>
</dbReference>
<proteinExistence type="inferred from homology"/>
<dbReference type="PANTHER" id="PTHR43371">
    <property type="entry name" value="VITAMIN B12-DEPENDENT RIBONUCLEOTIDE REDUCTASE"/>
    <property type="match status" value="1"/>
</dbReference>
<comment type="cofactor">
    <cofactor evidence="1 11">
        <name>adenosylcob(III)alamin</name>
        <dbReference type="ChEBI" id="CHEBI:18408"/>
    </cofactor>
</comment>
<dbReference type="InterPro" id="IPR013509">
    <property type="entry name" value="RNR_lsu_N"/>
</dbReference>
<evidence type="ECO:0000256" key="11">
    <source>
        <dbReference type="RuleBase" id="RU364064"/>
    </source>
</evidence>
<dbReference type="InterPro" id="IPR013344">
    <property type="entry name" value="RNR_NrdJ/NrdZ"/>
</dbReference>
<evidence type="ECO:0000256" key="6">
    <source>
        <dbReference type="ARBA" id="ARBA00023002"/>
    </source>
</evidence>
<dbReference type="InterPro" id="IPR050862">
    <property type="entry name" value="RdRp_reductase_class-2"/>
</dbReference>
<dbReference type="CDD" id="cd02888">
    <property type="entry name" value="RNR_II_dimer"/>
    <property type="match status" value="1"/>
</dbReference>